<dbReference type="InterPro" id="IPR036388">
    <property type="entry name" value="WH-like_DNA-bd_sf"/>
</dbReference>
<dbReference type="GO" id="GO:0003677">
    <property type="term" value="F:DNA binding"/>
    <property type="evidence" value="ECO:0007669"/>
    <property type="project" value="UniProtKB-KW"/>
</dbReference>
<dbReference type="EMBL" id="CP020814">
    <property type="protein sequence ID" value="ARK28868.1"/>
    <property type="molecule type" value="Genomic_DNA"/>
</dbReference>
<evidence type="ECO:0000313" key="7">
    <source>
        <dbReference type="Proteomes" id="UP000193006"/>
    </source>
</evidence>
<evidence type="ECO:0000256" key="4">
    <source>
        <dbReference type="ARBA" id="ARBA00023163"/>
    </source>
</evidence>
<evidence type="ECO:0000256" key="1">
    <source>
        <dbReference type="ARBA" id="ARBA00009437"/>
    </source>
</evidence>
<dbReference type="Pfam" id="PF00126">
    <property type="entry name" value="HTH_1"/>
    <property type="match status" value="1"/>
</dbReference>
<dbReference type="CDD" id="cd05466">
    <property type="entry name" value="PBP2_LTTR_substrate"/>
    <property type="match status" value="1"/>
</dbReference>
<dbReference type="PROSITE" id="PS50931">
    <property type="entry name" value="HTH_LYSR"/>
    <property type="match status" value="1"/>
</dbReference>
<dbReference type="SUPFAM" id="SSF46785">
    <property type="entry name" value="Winged helix' DNA-binding domain"/>
    <property type="match status" value="1"/>
</dbReference>
<dbReference type="Proteomes" id="UP000193006">
    <property type="component" value="Chromosome"/>
</dbReference>
<dbReference type="SUPFAM" id="SSF53850">
    <property type="entry name" value="Periplasmic binding protein-like II"/>
    <property type="match status" value="1"/>
</dbReference>
<evidence type="ECO:0000313" key="6">
    <source>
        <dbReference type="EMBL" id="ARK28868.1"/>
    </source>
</evidence>
<dbReference type="KEGG" id="bkw:BkAM31D_02790"/>
<sequence>MEIRLLEYFLTVTEELHFTRAAERLGISQPTLSQQIKVLEDSIGSPLFNRVGKKIYITEAGDVLKKHALRTFYELEQAKVAINELKGLKRGKLTIGCCGSYLLTSTIASFNLKYPDIHLSIVELPTEETKQALLTNELDMGIVYLPAEEEQLISEPLFKEEFYLVVSNEHDLASEQYIELQQLENVRMILLRKEYLIRQIIDKKIKSGSLEPIIELTTLESLLQLTALNIGATILPANYLNELDQSGLCKVKIVDSFEQTTVGIVLRKNVYHCESLKVFIKCLKNNYA</sequence>
<dbReference type="Gene3D" id="3.40.190.290">
    <property type="match status" value="1"/>
</dbReference>
<reference evidence="6 7" key="1">
    <citation type="submission" date="2017-04" db="EMBL/GenBank/DDBJ databases">
        <title>Bacillus krulwichiae AM31D Genome sequencing and assembly.</title>
        <authorList>
            <person name="Krulwich T.A."/>
            <person name="Anastor L."/>
            <person name="Ehrlich R."/>
            <person name="Ehrlich G.D."/>
            <person name="Janto B."/>
        </authorList>
    </citation>
    <scope>NUCLEOTIDE SEQUENCE [LARGE SCALE GENOMIC DNA]</scope>
    <source>
        <strain evidence="6 7">AM31D</strain>
    </source>
</reference>
<dbReference type="GO" id="GO:0005829">
    <property type="term" value="C:cytosol"/>
    <property type="evidence" value="ECO:0007669"/>
    <property type="project" value="TreeGrafter"/>
</dbReference>
<dbReference type="Pfam" id="PF03466">
    <property type="entry name" value="LysR_substrate"/>
    <property type="match status" value="1"/>
</dbReference>
<dbReference type="STRING" id="199441.BkAM31D_02790"/>
<gene>
    <name evidence="6" type="primary">cynR_1</name>
    <name evidence="6" type="ORF">BkAM31D_02790</name>
</gene>
<evidence type="ECO:0000256" key="3">
    <source>
        <dbReference type="ARBA" id="ARBA00023125"/>
    </source>
</evidence>
<dbReference type="Gene3D" id="1.10.10.10">
    <property type="entry name" value="Winged helix-like DNA-binding domain superfamily/Winged helix DNA-binding domain"/>
    <property type="match status" value="1"/>
</dbReference>
<organism evidence="6 7">
    <name type="scientific">Halalkalibacter krulwichiae</name>
    <dbReference type="NCBI Taxonomy" id="199441"/>
    <lineage>
        <taxon>Bacteria</taxon>
        <taxon>Bacillati</taxon>
        <taxon>Bacillota</taxon>
        <taxon>Bacilli</taxon>
        <taxon>Bacillales</taxon>
        <taxon>Bacillaceae</taxon>
        <taxon>Halalkalibacter</taxon>
    </lineage>
</organism>
<dbReference type="FunFam" id="1.10.10.10:FF:000001">
    <property type="entry name" value="LysR family transcriptional regulator"/>
    <property type="match status" value="1"/>
</dbReference>
<dbReference type="AlphaFoldDB" id="A0A1X9M5Z6"/>
<dbReference type="PANTHER" id="PTHR30419">
    <property type="entry name" value="HTH-TYPE TRANSCRIPTIONAL REGULATOR YBHD"/>
    <property type="match status" value="1"/>
</dbReference>
<keyword evidence="4" id="KW-0804">Transcription</keyword>
<evidence type="ECO:0000259" key="5">
    <source>
        <dbReference type="PROSITE" id="PS50931"/>
    </source>
</evidence>
<proteinExistence type="inferred from homology"/>
<protein>
    <submittedName>
        <fullName evidence="6">HTH-type transcriptional regulator CynR</fullName>
    </submittedName>
</protein>
<feature type="domain" description="HTH lysR-type" evidence="5">
    <location>
        <begin position="1"/>
        <end position="58"/>
    </location>
</feature>
<evidence type="ECO:0000256" key="2">
    <source>
        <dbReference type="ARBA" id="ARBA00023015"/>
    </source>
</evidence>
<dbReference type="GO" id="GO:0003700">
    <property type="term" value="F:DNA-binding transcription factor activity"/>
    <property type="evidence" value="ECO:0007669"/>
    <property type="project" value="InterPro"/>
</dbReference>
<dbReference type="InterPro" id="IPR036390">
    <property type="entry name" value="WH_DNA-bd_sf"/>
</dbReference>
<dbReference type="InterPro" id="IPR050950">
    <property type="entry name" value="HTH-type_LysR_regulators"/>
</dbReference>
<dbReference type="PRINTS" id="PR00039">
    <property type="entry name" value="HTHLYSR"/>
</dbReference>
<keyword evidence="2" id="KW-0805">Transcription regulation</keyword>
<name>A0A1X9M5Z6_9BACI</name>
<accession>A0A1X9M5Z6</accession>
<dbReference type="InterPro" id="IPR005119">
    <property type="entry name" value="LysR_subst-bd"/>
</dbReference>
<keyword evidence="3" id="KW-0238">DNA-binding</keyword>
<keyword evidence="7" id="KW-1185">Reference proteome</keyword>
<dbReference type="RefSeq" id="WP_066158069.1">
    <property type="nucleotide sequence ID" value="NZ_CP020814.1"/>
</dbReference>
<comment type="similarity">
    <text evidence="1">Belongs to the LysR transcriptional regulatory family.</text>
</comment>
<dbReference type="InterPro" id="IPR000847">
    <property type="entry name" value="LysR_HTH_N"/>
</dbReference>